<feature type="compositionally biased region" description="Polar residues" evidence="1">
    <location>
        <begin position="80"/>
        <end position="90"/>
    </location>
</feature>
<dbReference type="OrthoDB" id="20105at2759"/>
<feature type="compositionally biased region" description="Polar residues" evidence="1">
    <location>
        <begin position="1"/>
        <end position="62"/>
    </location>
</feature>
<keyword evidence="3" id="KW-1185">Reference proteome</keyword>
<gene>
    <name evidence="2" type="ORF">P154DRAFT_574703</name>
</gene>
<sequence length="203" mass="22367">MSSNPYEQDPSYQQHVHSNQIPQDTHSSSDNPWASEGNPRTTYSTQPQPSHTNLYTQQTTYQPLSSNPPDPISPNPTQNSPYANTSSPTRPQHPLEASAYYSSPPPPHTSAYSPTTHERPPALPPRRSATDVALPSGSERAEQVETLQAYEAVQELSEDDRNQAILQREFPRIDGSLIAAIYGDSKSLSATRELLQELDDGGE</sequence>
<protein>
    <submittedName>
        <fullName evidence="2">Uncharacterized protein</fullName>
    </submittedName>
</protein>
<evidence type="ECO:0000313" key="2">
    <source>
        <dbReference type="EMBL" id="KAF2001703.1"/>
    </source>
</evidence>
<dbReference type="EMBL" id="ML977581">
    <property type="protein sequence ID" value="KAF2001703.1"/>
    <property type="molecule type" value="Genomic_DNA"/>
</dbReference>
<reference evidence="2" key="1">
    <citation type="journal article" date="2020" name="Stud. Mycol.">
        <title>101 Dothideomycetes genomes: a test case for predicting lifestyles and emergence of pathogens.</title>
        <authorList>
            <person name="Haridas S."/>
            <person name="Albert R."/>
            <person name="Binder M."/>
            <person name="Bloem J."/>
            <person name="Labutti K."/>
            <person name="Salamov A."/>
            <person name="Andreopoulos B."/>
            <person name="Baker S."/>
            <person name="Barry K."/>
            <person name="Bills G."/>
            <person name="Bluhm B."/>
            <person name="Cannon C."/>
            <person name="Castanera R."/>
            <person name="Culley D."/>
            <person name="Daum C."/>
            <person name="Ezra D."/>
            <person name="Gonzalez J."/>
            <person name="Henrissat B."/>
            <person name="Kuo A."/>
            <person name="Liang C."/>
            <person name="Lipzen A."/>
            <person name="Lutzoni F."/>
            <person name="Magnuson J."/>
            <person name="Mondo S."/>
            <person name="Nolan M."/>
            <person name="Ohm R."/>
            <person name="Pangilinan J."/>
            <person name="Park H.-J."/>
            <person name="Ramirez L."/>
            <person name="Alfaro M."/>
            <person name="Sun H."/>
            <person name="Tritt A."/>
            <person name="Yoshinaga Y."/>
            <person name="Zwiers L.-H."/>
            <person name="Turgeon B."/>
            <person name="Goodwin S."/>
            <person name="Spatafora J."/>
            <person name="Crous P."/>
            <person name="Grigoriev I."/>
        </authorList>
    </citation>
    <scope>NUCLEOTIDE SEQUENCE</scope>
    <source>
        <strain evidence="2">CBS 123094</strain>
    </source>
</reference>
<dbReference type="Proteomes" id="UP000799779">
    <property type="component" value="Unassembled WGS sequence"/>
</dbReference>
<dbReference type="AlphaFoldDB" id="A0A6A5WIM4"/>
<evidence type="ECO:0000313" key="3">
    <source>
        <dbReference type="Proteomes" id="UP000799779"/>
    </source>
</evidence>
<feature type="region of interest" description="Disordered" evidence="1">
    <location>
        <begin position="1"/>
        <end position="142"/>
    </location>
</feature>
<name>A0A6A5WIM4_9PLEO</name>
<organism evidence="2 3">
    <name type="scientific">Amniculicola lignicola CBS 123094</name>
    <dbReference type="NCBI Taxonomy" id="1392246"/>
    <lineage>
        <taxon>Eukaryota</taxon>
        <taxon>Fungi</taxon>
        <taxon>Dikarya</taxon>
        <taxon>Ascomycota</taxon>
        <taxon>Pezizomycotina</taxon>
        <taxon>Dothideomycetes</taxon>
        <taxon>Pleosporomycetidae</taxon>
        <taxon>Pleosporales</taxon>
        <taxon>Amniculicolaceae</taxon>
        <taxon>Amniculicola</taxon>
    </lineage>
</organism>
<accession>A0A6A5WIM4</accession>
<evidence type="ECO:0000256" key="1">
    <source>
        <dbReference type="SAM" id="MobiDB-lite"/>
    </source>
</evidence>
<proteinExistence type="predicted"/>